<dbReference type="Proteomes" id="UP001292094">
    <property type="component" value="Unassembled WGS sequence"/>
</dbReference>
<evidence type="ECO:0000256" key="1">
    <source>
        <dbReference type="SAM" id="MobiDB-lite"/>
    </source>
</evidence>
<protein>
    <submittedName>
        <fullName evidence="2">Uncharacterized protein</fullName>
    </submittedName>
</protein>
<reference evidence="2" key="1">
    <citation type="submission" date="2023-11" db="EMBL/GenBank/DDBJ databases">
        <title>Genome assemblies of two species of porcelain crab, Petrolisthes cinctipes and Petrolisthes manimaculis (Anomura: Porcellanidae).</title>
        <authorList>
            <person name="Angst P."/>
        </authorList>
    </citation>
    <scope>NUCLEOTIDE SEQUENCE</scope>
    <source>
        <strain evidence="2">PB745_02</strain>
        <tissue evidence="2">Gill</tissue>
    </source>
</reference>
<feature type="compositionally biased region" description="Polar residues" evidence="1">
    <location>
        <begin position="185"/>
        <end position="200"/>
    </location>
</feature>
<organism evidence="2 3">
    <name type="scientific">Petrolisthes manimaculis</name>
    <dbReference type="NCBI Taxonomy" id="1843537"/>
    <lineage>
        <taxon>Eukaryota</taxon>
        <taxon>Metazoa</taxon>
        <taxon>Ecdysozoa</taxon>
        <taxon>Arthropoda</taxon>
        <taxon>Crustacea</taxon>
        <taxon>Multicrustacea</taxon>
        <taxon>Malacostraca</taxon>
        <taxon>Eumalacostraca</taxon>
        <taxon>Eucarida</taxon>
        <taxon>Decapoda</taxon>
        <taxon>Pleocyemata</taxon>
        <taxon>Anomura</taxon>
        <taxon>Galatheoidea</taxon>
        <taxon>Porcellanidae</taxon>
        <taxon>Petrolisthes</taxon>
    </lineage>
</organism>
<feature type="region of interest" description="Disordered" evidence="1">
    <location>
        <begin position="179"/>
        <end position="200"/>
    </location>
</feature>
<evidence type="ECO:0000313" key="2">
    <source>
        <dbReference type="EMBL" id="KAK4323158.1"/>
    </source>
</evidence>
<dbReference type="EMBL" id="JAWZYT010000466">
    <property type="protein sequence ID" value="KAK4323158.1"/>
    <property type="molecule type" value="Genomic_DNA"/>
</dbReference>
<sequence length="708" mass="78039">MTSLDYYLYPDEVTGECNNDLEPLAKIVPSTDEGLSVFFLSNTPPQSPGPDSTNQCRVENYSSECNQQYCIGDWSDYVDSNHHRVWRCSTGAESNKQCPIGSSNDGTASNQFHTGKSSDVIYANREECFVKNSSEASLDVMMNTCVIPISQTDEEVRSSGDRRERDFVHGVDTNLDHNGCLGRSSARQSKSSIRQGTSTTNQGVNSCVIVVAGGDCGTNDSNTYALQGVPCKSTTVKTSSTCNPCESPPSSCYSNVSGEPSARIVLKGSIAFTHDGVGSNNALQETNTDSHFAQKIIPATKELNERGKANLKPLINGATDTRTLSTSYLESFLPEAPPRSRRSRSRLSSDSAIYIGGDSEGDDLRGTWDSNCSHSLVLNLGYCDDYGRYGKEDDYEDDEDEEEEELQLPILCDPTDTEDDSVFTGDTQDPHRLCYTHDDAPNNLSQPHTNHRKDVATNSPLTHPQDVTATNPATSRTNYNEVPNIPAPPPPPAEKCTSASDFIRKTMLMSTGDDDDIILSTNQNESTSASLPTQIYSPVPPSEVKEPNNLKDLGKFDITWKVKKKKEDAGNEIEDNERQMVNIEFITKETPTDSDDWAPSPPPRTRPSRKHRARSSSPQRSHVPRECSHPRRSRSCCLHYRNTLRQQELLLERGLGPKSLLDAFLTGLQPDEDLGSLPWDYKFCPLYQMQRSTGGITLVGGDRLTPHG</sequence>
<feature type="region of interest" description="Disordered" evidence="1">
    <location>
        <begin position="440"/>
        <end position="496"/>
    </location>
</feature>
<evidence type="ECO:0000313" key="3">
    <source>
        <dbReference type="Proteomes" id="UP001292094"/>
    </source>
</evidence>
<gene>
    <name evidence="2" type="ORF">Pmani_006107</name>
</gene>
<dbReference type="AlphaFoldDB" id="A0AAE1QCF8"/>
<name>A0AAE1QCF8_9EUCA</name>
<feature type="compositionally biased region" description="Polar residues" evidence="1">
    <location>
        <begin position="523"/>
        <end position="536"/>
    </location>
</feature>
<accession>A0AAE1QCF8</accession>
<feature type="region of interest" description="Disordered" evidence="1">
    <location>
        <begin position="523"/>
        <end position="550"/>
    </location>
</feature>
<keyword evidence="3" id="KW-1185">Reference proteome</keyword>
<feature type="compositionally biased region" description="Polar residues" evidence="1">
    <location>
        <begin position="456"/>
        <end position="481"/>
    </location>
</feature>
<comment type="caution">
    <text evidence="2">The sequence shown here is derived from an EMBL/GenBank/DDBJ whole genome shotgun (WGS) entry which is preliminary data.</text>
</comment>
<feature type="region of interest" description="Disordered" evidence="1">
    <location>
        <begin position="587"/>
        <end position="630"/>
    </location>
</feature>
<proteinExistence type="predicted"/>